<gene>
    <name evidence="3" type="ORF">GCM10008023_18540</name>
</gene>
<comment type="caution">
    <text evidence="3">The sequence shown here is derived from an EMBL/GenBank/DDBJ whole genome shotgun (WGS) entry which is preliminary data.</text>
</comment>
<dbReference type="Gene3D" id="2.40.160.10">
    <property type="entry name" value="Porin"/>
    <property type="match status" value="1"/>
</dbReference>
<keyword evidence="1" id="KW-0732">Signal</keyword>
<keyword evidence="4" id="KW-1185">Reference proteome</keyword>
<evidence type="ECO:0000313" key="4">
    <source>
        <dbReference type="Proteomes" id="UP000652430"/>
    </source>
</evidence>
<feature type="domain" description="Alginate export" evidence="2">
    <location>
        <begin position="78"/>
        <end position="162"/>
    </location>
</feature>
<evidence type="ECO:0000259" key="2">
    <source>
        <dbReference type="Pfam" id="PF13372"/>
    </source>
</evidence>
<dbReference type="EMBL" id="BNAQ01000002">
    <property type="protein sequence ID" value="GHH15515.1"/>
    <property type="molecule type" value="Genomic_DNA"/>
</dbReference>
<protein>
    <recommendedName>
        <fullName evidence="2">Alginate export domain-containing protein</fullName>
    </recommendedName>
</protein>
<accession>A0ABQ3LHH0</accession>
<sequence length="406" mass="44582">MRAISVSLLSLGGLVATPALADPLVFTPLIDAQLRYEHVEQAPLTKDANAVTLRLRSGFEAKLSDFSFLAESEANLAIDPSYNSGLNGKTAFPQVSDPQTIELNRLQLQYRGLQHTVVTVGRQVINLDDQRFVGAAAWRQNEQTYDAVRVEWSGIKNLKADLTYANTVNTIYGIDGGNRFGPTRLGHIGGDNVFANLGYKTRFGTLTGFAYLVDQDQAPVFVESSQTYGGRFAGAYPLSKTVTLTYLASFASQSDYHRNPNRYHADYYAGELGVAVTALTLTGGYEVLGADQGVAVTSFQTPLAALHKFNGWADKFLVTPPNGLRDAYGSVSYGWKKVAGLDAIALSAAYHRFDSDRLGQHYGNEVDAQVSVKQGRYTALVKYADYRADRFATDTKKFWLSLNWVY</sequence>
<dbReference type="InterPro" id="IPR023614">
    <property type="entry name" value="Porin_dom_sf"/>
</dbReference>
<feature type="chain" id="PRO_5045316838" description="Alginate export domain-containing protein" evidence="1">
    <location>
        <begin position="22"/>
        <end position="406"/>
    </location>
</feature>
<proteinExistence type="predicted"/>
<reference evidence="4" key="1">
    <citation type="journal article" date="2019" name="Int. J. Syst. Evol. Microbiol.">
        <title>The Global Catalogue of Microorganisms (GCM) 10K type strain sequencing project: providing services to taxonomists for standard genome sequencing and annotation.</title>
        <authorList>
            <consortium name="The Broad Institute Genomics Platform"/>
            <consortium name="The Broad Institute Genome Sequencing Center for Infectious Disease"/>
            <person name="Wu L."/>
            <person name="Ma J."/>
        </authorList>
    </citation>
    <scope>NUCLEOTIDE SEQUENCE [LARGE SCALE GENOMIC DNA]</scope>
    <source>
        <strain evidence="4">CGMCC 1.8957</strain>
    </source>
</reference>
<dbReference type="InterPro" id="IPR025388">
    <property type="entry name" value="Alginate_export_dom"/>
</dbReference>
<dbReference type="Proteomes" id="UP000652430">
    <property type="component" value="Unassembled WGS sequence"/>
</dbReference>
<name>A0ABQ3LHH0_9SPHN</name>
<dbReference type="Pfam" id="PF13372">
    <property type="entry name" value="Alginate_exp"/>
    <property type="match status" value="1"/>
</dbReference>
<feature type="signal peptide" evidence="1">
    <location>
        <begin position="1"/>
        <end position="21"/>
    </location>
</feature>
<evidence type="ECO:0000256" key="1">
    <source>
        <dbReference type="SAM" id="SignalP"/>
    </source>
</evidence>
<organism evidence="3 4">
    <name type="scientific">Sphingomonas glacialis</name>
    <dbReference type="NCBI Taxonomy" id="658225"/>
    <lineage>
        <taxon>Bacteria</taxon>
        <taxon>Pseudomonadati</taxon>
        <taxon>Pseudomonadota</taxon>
        <taxon>Alphaproteobacteria</taxon>
        <taxon>Sphingomonadales</taxon>
        <taxon>Sphingomonadaceae</taxon>
        <taxon>Sphingomonas</taxon>
    </lineage>
</organism>
<evidence type="ECO:0000313" key="3">
    <source>
        <dbReference type="EMBL" id="GHH15515.1"/>
    </source>
</evidence>